<dbReference type="InterPro" id="IPR025141">
    <property type="entry name" value="DUF4082"/>
</dbReference>
<dbReference type="RefSeq" id="WP_211470830.1">
    <property type="nucleotide sequence ID" value="NZ_JAGSXH010000121.1"/>
</dbReference>
<feature type="signal peptide" evidence="3">
    <location>
        <begin position="1"/>
        <end position="18"/>
    </location>
</feature>
<feature type="domain" description="DUF4082" evidence="5">
    <location>
        <begin position="633"/>
        <end position="779"/>
    </location>
</feature>
<dbReference type="InterPro" id="IPR014755">
    <property type="entry name" value="Cu-Rt/internalin_Ig-like"/>
</dbReference>
<dbReference type="InterPro" id="IPR014756">
    <property type="entry name" value="Ig_E-set"/>
</dbReference>
<dbReference type="Pfam" id="PF17957">
    <property type="entry name" value="Big_7"/>
    <property type="match status" value="1"/>
</dbReference>
<dbReference type="Pfam" id="PF13205">
    <property type="entry name" value="Big_5"/>
    <property type="match status" value="2"/>
</dbReference>
<dbReference type="Gene3D" id="2.60.40.1220">
    <property type="match status" value="1"/>
</dbReference>
<dbReference type="Proteomes" id="UP000677913">
    <property type="component" value="Unassembled WGS sequence"/>
</dbReference>
<dbReference type="InterPro" id="IPR032812">
    <property type="entry name" value="SbsA_Ig"/>
</dbReference>
<accession>A0A8J7WRC8</accession>
<dbReference type="InterPro" id="IPR046540">
    <property type="entry name" value="DMFA2_C"/>
</dbReference>
<dbReference type="Pfam" id="PF13313">
    <property type="entry name" value="DUF4082"/>
    <property type="match status" value="2"/>
</dbReference>
<evidence type="ECO:0000256" key="1">
    <source>
        <dbReference type="ARBA" id="ARBA00022729"/>
    </source>
</evidence>
<dbReference type="Gene3D" id="2.60.40.650">
    <property type="match status" value="1"/>
</dbReference>
<dbReference type="Pfam" id="PF20254">
    <property type="entry name" value="DMFA2_C"/>
    <property type="match status" value="1"/>
</dbReference>
<reference evidence="7" key="1">
    <citation type="submission" date="2021-04" db="EMBL/GenBank/DDBJ databases">
        <title>Genome based classification of Actinospica acidithermotolerans sp. nov., an actinobacterium isolated from an Indonesian hot spring.</title>
        <authorList>
            <person name="Kusuma A.B."/>
            <person name="Putra K.E."/>
            <person name="Nafisah S."/>
            <person name="Loh J."/>
            <person name="Nouioui I."/>
            <person name="Goodfellow M."/>
        </authorList>
    </citation>
    <scope>NUCLEOTIDE SEQUENCE</scope>
    <source>
        <strain evidence="7">DSM 45618</strain>
    </source>
</reference>
<dbReference type="SUPFAM" id="SSF81296">
    <property type="entry name" value="E set domains"/>
    <property type="match status" value="1"/>
</dbReference>
<comment type="caution">
    <text evidence="7">The sequence shown here is derived from an EMBL/GenBank/DDBJ whole genome shotgun (WGS) entry which is preliminary data.</text>
</comment>
<gene>
    <name evidence="7" type="ORF">KGA66_23815</name>
</gene>
<feature type="domain" description="N,N-dimethylformamidase beta subunit-like C-terminal" evidence="6">
    <location>
        <begin position="81"/>
        <end position="481"/>
    </location>
</feature>
<proteinExistence type="predicted"/>
<protein>
    <submittedName>
        <fullName evidence="7">DUF4082 domain-containing protein</fullName>
    </submittedName>
</protein>
<evidence type="ECO:0000256" key="3">
    <source>
        <dbReference type="SAM" id="SignalP"/>
    </source>
</evidence>
<keyword evidence="8" id="KW-1185">Reference proteome</keyword>
<dbReference type="AlphaFoldDB" id="A0A8J7WRC8"/>
<feature type="domain" description="DUF4082" evidence="5">
    <location>
        <begin position="907"/>
        <end position="1053"/>
    </location>
</feature>
<dbReference type="EMBL" id="JAGSXH010000121">
    <property type="protein sequence ID" value="MBS2966093.1"/>
    <property type="molecule type" value="Genomic_DNA"/>
</dbReference>
<organism evidence="7 8">
    <name type="scientific">Actinocrinis puniceicyclus</name>
    <dbReference type="NCBI Taxonomy" id="977794"/>
    <lineage>
        <taxon>Bacteria</taxon>
        <taxon>Bacillati</taxon>
        <taxon>Actinomycetota</taxon>
        <taxon>Actinomycetes</taxon>
        <taxon>Catenulisporales</taxon>
        <taxon>Actinospicaceae</taxon>
        <taxon>Actinocrinis</taxon>
    </lineage>
</organism>
<feature type="domain" description="SbsA Ig-like" evidence="4">
    <location>
        <begin position="1104"/>
        <end position="1190"/>
    </location>
</feature>
<evidence type="ECO:0000313" key="8">
    <source>
        <dbReference type="Proteomes" id="UP000677913"/>
    </source>
</evidence>
<evidence type="ECO:0000256" key="2">
    <source>
        <dbReference type="SAM" id="MobiDB-lite"/>
    </source>
</evidence>
<feature type="region of interest" description="Disordered" evidence="2">
    <location>
        <begin position="1197"/>
        <end position="1235"/>
    </location>
</feature>
<sequence length="1235" mass="127739">MAAAITALIAAVAGPAVVAEATDPCGSGSNPVVCENAQPGTPMSQWYSPSAWGDIQGFSTSESVQPGQTISFKVTSPASYTVQIYRLGWYGGDGARLMPTSPATLFPAVNQPNCTRDSSTGLTDCGNWSVTASWTVPSNAVSGVYLADLDQSDGKGFMPYPFVVADPNSHSDIVVQTSDQAWQAYNMYGGDDLYQGNGPAPDGRAYAVSYNRPLNVSGANGIFGSEYAMLQWLERNGYDVSYLSGIDVSTHGGLLLNHRTYLASGHDEYWNQSQWDAVTAARAAGVNLAFFSGNDVFWKTRLASSAVDGGSDRTVVTYKMTKLEFPQPDGIADPSGQWTGTWMDPNGAGIGGDMPQNQLTGTLFDANGYNAEAITVTYPYSTYRLWRNTQAASLQAGQTYTMQTGTLGYEWDSDVANAVRPSGEIDMSSTTVDLTNGTFLQDYGNTYANGTATHSLTEYRDPKSGALVFSSGTVQWAWGLSTVHYDLATHEDPVQEQATVNLLADMGAQPATLQSGLVQASQTTDTVGPAVSVATPASGSTVPAMSPVTVSGTAADSGGGVVARVEVSVDNGATWQPAAGLGNWSFSWTPTRTGALTLLVRAEDDSDNVGTAASIPLTVGPQSCPCSIFPNSATPAKPDSGDASPVNLGVKFATSTSGAVTGVRFYKSVNNTGTHVGSLWTSNGTLLGSVTFGGETASGWQTALFSQPIPVSPNTTYVVSYLAPSGHYSADAGYFADQGAGLAPITALQSNSTSLNGVYKYAGGTVFPANGYNNTNYYVDAVFQANVTSTTPPAVTSTQPAGDAAAVPVNSPITASLSEGISASTLKFTVKDQNGNAQSGAVRYDPVGHVATFTPNGQLAMSTTYTGSVSATDLWGNAMPSPYTWSFTTASTPPSFSCPCSLWNAAATPANQNTSDGHSVELGVRFQSAVSGYVTGVSFFKGVKNTGTHTGSLWTTSGALLATGTFTNESASGWQTLTFATPVAINANTPYIASYHAPIGYYSSNGAYFTSAITSYPLTALQSVSGAGNGLYLYESGSTLPPANTYNATNYWVDVSFTTTPPSGSSGGSSTAAATSKGAVSPAVDPLADNDEAVTATTGVSDAVHPPTVTFAQPIAPQSLRIRVVTTVGTQGTESAAGTPVAGTLLYNPATQTASFRPDAPLRPGAVYRAVATANGLNGKAIAAVGWTFREAVAGSSAPAHLPKSPPNGQGPMVVALSTEGDSWRRVGPPPPTDL</sequence>
<evidence type="ECO:0000259" key="4">
    <source>
        <dbReference type="Pfam" id="PF13205"/>
    </source>
</evidence>
<feature type="domain" description="SbsA Ig-like" evidence="4">
    <location>
        <begin position="790"/>
        <end position="889"/>
    </location>
</feature>
<evidence type="ECO:0000259" key="5">
    <source>
        <dbReference type="Pfam" id="PF13313"/>
    </source>
</evidence>
<name>A0A8J7WRC8_9ACTN</name>
<keyword evidence="1 3" id="KW-0732">Signal</keyword>
<feature type="chain" id="PRO_5039224486" evidence="3">
    <location>
        <begin position="19"/>
        <end position="1235"/>
    </location>
</feature>
<evidence type="ECO:0000259" key="6">
    <source>
        <dbReference type="Pfam" id="PF20254"/>
    </source>
</evidence>
<evidence type="ECO:0000313" key="7">
    <source>
        <dbReference type="EMBL" id="MBS2966093.1"/>
    </source>
</evidence>